<proteinExistence type="predicted"/>
<reference evidence="2" key="2">
    <citation type="submission" date="2021-09" db="EMBL/GenBank/DDBJ databases">
        <authorList>
            <person name="Jia N."/>
            <person name="Wang J."/>
            <person name="Shi W."/>
            <person name="Du L."/>
            <person name="Sun Y."/>
            <person name="Zhan W."/>
            <person name="Jiang J."/>
            <person name="Wang Q."/>
            <person name="Zhang B."/>
            <person name="Ji P."/>
            <person name="Sakyi L.B."/>
            <person name="Cui X."/>
            <person name="Yuan T."/>
            <person name="Jiang B."/>
            <person name="Yang W."/>
            <person name="Lam T.T.-Y."/>
            <person name="Chang Q."/>
            <person name="Ding S."/>
            <person name="Wang X."/>
            <person name="Zhu J."/>
            <person name="Ruan X."/>
            <person name="Zhao L."/>
            <person name="Wei J."/>
            <person name="Que T."/>
            <person name="Du C."/>
            <person name="Cheng J."/>
            <person name="Dai P."/>
            <person name="Han X."/>
            <person name="Huang E."/>
            <person name="Gao Y."/>
            <person name="Liu J."/>
            <person name="Shao H."/>
            <person name="Ye R."/>
            <person name="Li L."/>
            <person name="Wei W."/>
            <person name="Wang X."/>
            <person name="Wang C."/>
            <person name="Huo Q."/>
            <person name="Li W."/>
            <person name="Guo W."/>
            <person name="Chen H."/>
            <person name="Chen S."/>
            <person name="Zhou L."/>
            <person name="Zhou L."/>
            <person name="Ni X."/>
            <person name="Tian J."/>
            <person name="Zhou Y."/>
            <person name="Sheng Y."/>
            <person name="Liu T."/>
            <person name="Pan Y."/>
            <person name="Xia L."/>
            <person name="Li J."/>
            <person name="Zhao F."/>
            <person name="Cao W."/>
        </authorList>
    </citation>
    <scope>NUCLEOTIDE SEQUENCE</scope>
    <source>
        <strain evidence="2">Rmic-2018</strain>
        <tissue evidence="2">Larvae</tissue>
    </source>
</reference>
<dbReference type="AlphaFoldDB" id="A0A9J6EGN6"/>
<feature type="region of interest" description="Disordered" evidence="1">
    <location>
        <begin position="146"/>
        <end position="268"/>
    </location>
</feature>
<reference evidence="2" key="1">
    <citation type="journal article" date="2020" name="Cell">
        <title>Large-Scale Comparative Analyses of Tick Genomes Elucidate Their Genetic Diversity and Vector Capacities.</title>
        <authorList>
            <consortium name="Tick Genome and Microbiome Consortium (TIGMIC)"/>
            <person name="Jia N."/>
            <person name="Wang J."/>
            <person name="Shi W."/>
            <person name="Du L."/>
            <person name="Sun Y."/>
            <person name="Zhan W."/>
            <person name="Jiang J.F."/>
            <person name="Wang Q."/>
            <person name="Zhang B."/>
            <person name="Ji P."/>
            <person name="Bell-Sakyi L."/>
            <person name="Cui X.M."/>
            <person name="Yuan T.T."/>
            <person name="Jiang B.G."/>
            <person name="Yang W.F."/>
            <person name="Lam T.T."/>
            <person name="Chang Q.C."/>
            <person name="Ding S.J."/>
            <person name="Wang X.J."/>
            <person name="Zhu J.G."/>
            <person name="Ruan X.D."/>
            <person name="Zhao L."/>
            <person name="Wei J.T."/>
            <person name="Ye R.Z."/>
            <person name="Que T.C."/>
            <person name="Du C.H."/>
            <person name="Zhou Y.H."/>
            <person name="Cheng J.X."/>
            <person name="Dai P.F."/>
            <person name="Guo W.B."/>
            <person name="Han X.H."/>
            <person name="Huang E.J."/>
            <person name="Li L.F."/>
            <person name="Wei W."/>
            <person name="Gao Y.C."/>
            <person name="Liu J.Z."/>
            <person name="Shao H.Z."/>
            <person name="Wang X."/>
            <person name="Wang C.C."/>
            <person name="Yang T.C."/>
            <person name="Huo Q.B."/>
            <person name="Li W."/>
            <person name="Chen H.Y."/>
            <person name="Chen S.E."/>
            <person name="Zhou L.G."/>
            <person name="Ni X.B."/>
            <person name="Tian J.H."/>
            <person name="Sheng Y."/>
            <person name="Liu T."/>
            <person name="Pan Y.S."/>
            <person name="Xia L.Y."/>
            <person name="Li J."/>
            <person name="Zhao F."/>
            <person name="Cao W.C."/>
        </authorList>
    </citation>
    <scope>NUCLEOTIDE SEQUENCE</scope>
    <source>
        <strain evidence="2">Rmic-2018</strain>
    </source>
</reference>
<protein>
    <submittedName>
        <fullName evidence="2">Uncharacterized protein</fullName>
    </submittedName>
</protein>
<gene>
    <name evidence="2" type="ORF">HPB51_013132</name>
</gene>
<dbReference type="InterPro" id="IPR036875">
    <property type="entry name" value="Znf_CCHC_sf"/>
</dbReference>
<name>A0A9J6EGN6_RHIMP</name>
<evidence type="ECO:0000313" key="2">
    <source>
        <dbReference type="EMBL" id="KAH8033458.1"/>
    </source>
</evidence>
<keyword evidence="3" id="KW-1185">Reference proteome</keyword>
<dbReference type="SUPFAM" id="SSF57756">
    <property type="entry name" value="Retrovirus zinc finger-like domains"/>
    <property type="match status" value="1"/>
</dbReference>
<evidence type="ECO:0000256" key="1">
    <source>
        <dbReference type="SAM" id="MobiDB-lite"/>
    </source>
</evidence>
<evidence type="ECO:0000313" key="3">
    <source>
        <dbReference type="Proteomes" id="UP000821866"/>
    </source>
</evidence>
<accession>A0A9J6EGN6</accession>
<dbReference type="Proteomes" id="UP000821866">
    <property type="component" value="Chromosome 2"/>
</dbReference>
<feature type="compositionally biased region" description="Low complexity" evidence="1">
    <location>
        <begin position="256"/>
        <end position="268"/>
    </location>
</feature>
<feature type="compositionally biased region" description="Polar residues" evidence="1">
    <location>
        <begin position="146"/>
        <end position="158"/>
    </location>
</feature>
<dbReference type="EMBL" id="JABSTU010000004">
    <property type="protein sequence ID" value="KAH8033458.1"/>
    <property type="molecule type" value="Genomic_DNA"/>
</dbReference>
<sequence length="286" mass="32361">MLLTAIDEVNAAVKPIAVPLVAAVIATITTLFGTTSQPPYDAVRGYLFHAYDDFSDEEILADLQASTITFLLVKSCLNCRKVGHRTDVCLMPRKQRCHRCGQKYPPRGQGETPTCTPRCIVCNGAHNIGSTNYQYRFIKKVPPTPQLKQEAQEPTWNTHRNRFHSGPSSSRSPSPRDHSEFFAPLGNSSSQPQHRESRSPFYSLRSGFRSAKRRDSRCRSQTRCPKLNSAQRRESRPSSHCKHPRSKSDRHSTLMSRSSSRGAGEASKSVAWQWGPQYHYYFPIHR</sequence>
<dbReference type="GO" id="GO:0003676">
    <property type="term" value="F:nucleic acid binding"/>
    <property type="evidence" value="ECO:0007669"/>
    <property type="project" value="InterPro"/>
</dbReference>
<dbReference type="GO" id="GO:0008270">
    <property type="term" value="F:zinc ion binding"/>
    <property type="evidence" value="ECO:0007669"/>
    <property type="project" value="InterPro"/>
</dbReference>
<comment type="caution">
    <text evidence="2">The sequence shown here is derived from an EMBL/GenBank/DDBJ whole genome shotgun (WGS) entry which is preliminary data.</text>
</comment>
<organism evidence="2 3">
    <name type="scientific">Rhipicephalus microplus</name>
    <name type="common">Cattle tick</name>
    <name type="synonym">Boophilus microplus</name>
    <dbReference type="NCBI Taxonomy" id="6941"/>
    <lineage>
        <taxon>Eukaryota</taxon>
        <taxon>Metazoa</taxon>
        <taxon>Ecdysozoa</taxon>
        <taxon>Arthropoda</taxon>
        <taxon>Chelicerata</taxon>
        <taxon>Arachnida</taxon>
        <taxon>Acari</taxon>
        <taxon>Parasitiformes</taxon>
        <taxon>Ixodida</taxon>
        <taxon>Ixodoidea</taxon>
        <taxon>Ixodidae</taxon>
        <taxon>Rhipicephalinae</taxon>
        <taxon>Rhipicephalus</taxon>
        <taxon>Boophilus</taxon>
    </lineage>
</organism>